<dbReference type="InterPro" id="IPR055170">
    <property type="entry name" value="GFO_IDH_MocA-like_dom"/>
</dbReference>
<dbReference type="AlphaFoldDB" id="A0A8A7K6J2"/>
<dbReference type="SUPFAM" id="SSF55347">
    <property type="entry name" value="Glyceraldehyde-3-phosphate dehydrogenase-like, C-terminal domain"/>
    <property type="match status" value="1"/>
</dbReference>
<dbReference type="GO" id="GO:0000166">
    <property type="term" value="F:nucleotide binding"/>
    <property type="evidence" value="ECO:0007669"/>
    <property type="project" value="InterPro"/>
</dbReference>
<dbReference type="Gene3D" id="3.40.50.720">
    <property type="entry name" value="NAD(P)-binding Rossmann-like Domain"/>
    <property type="match status" value="1"/>
</dbReference>
<reference evidence="3" key="1">
    <citation type="submission" date="2019-12" db="EMBL/GenBank/DDBJ databases">
        <authorList>
            <person name="zhang j."/>
            <person name="sun C.M."/>
        </authorList>
    </citation>
    <scope>NUCLEOTIDE SEQUENCE</scope>
    <source>
        <strain evidence="3">NS-1</strain>
    </source>
</reference>
<dbReference type="KEGG" id="ifn:GM661_04715"/>
<evidence type="ECO:0000259" key="1">
    <source>
        <dbReference type="Pfam" id="PF01408"/>
    </source>
</evidence>
<name>A0A8A7K6J2_9FIRM</name>
<dbReference type="InterPro" id="IPR036291">
    <property type="entry name" value="NAD(P)-bd_dom_sf"/>
</dbReference>
<dbReference type="InterPro" id="IPR000683">
    <property type="entry name" value="Gfo/Idh/MocA-like_OxRdtase_N"/>
</dbReference>
<dbReference type="Pfam" id="PF22725">
    <property type="entry name" value="GFO_IDH_MocA_C3"/>
    <property type="match status" value="1"/>
</dbReference>
<feature type="domain" description="Gfo/Idh/MocA-like oxidoreductase N-terminal" evidence="1">
    <location>
        <begin position="2"/>
        <end position="119"/>
    </location>
</feature>
<sequence length="329" mass="36759">MKICIIGSAGHTNYVLDGVRRDKDSKIVGIAAGIQGEGIDKLTEQIGELEEKPAVFDDYREMLEQLQPDVVAVASHFYQQASITLEVLKRGINVFVEKPVATNLSELASVKRFYQQSNLHLAAMFGIRYKPCFMTAWKLVQQGAVGKVRLMNAQKSYKLGSRPEFYKKRETYGGTIPWVGSHAVDWLHWFSGERFETVYAAHSNQYNQGHGELEISALLHFRLTNGAMGSVNIDYLRPDTAGSHGDDRIRVAGTEGVIEVCDERVFLINSKKKGVQEVSLENSEGIFLDFLSQVRGKGKCLVSAEDSFYITEVCLKARVAADENRIVML</sequence>
<evidence type="ECO:0000313" key="3">
    <source>
        <dbReference type="EMBL" id="QTL97336.1"/>
    </source>
</evidence>
<evidence type="ECO:0000313" key="4">
    <source>
        <dbReference type="Proteomes" id="UP000665020"/>
    </source>
</evidence>
<proteinExistence type="predicted"/>
<dbReference type="InterPro" id="IPR051450">
    <property type="entry name" value="Gfo/Idh/MocA_Oxidoreductases"/>
</dbReference>
<feature type="domain" description="GFO/IDH/MocA-like oxidoreductase" evidence="2">
    <location>
        <begin position="133"/>
        <end position="259"/>
    </location>
</feature>
<dbReference type="PANTHER" id="PTHR43377">
    <property type="entry name" value="BILIVERDIN REDUCTASE A"/>
    <property type="match status" value="1"/>
</dbReference>
<dbReference type="SUPFAM" id="SSF51735">
    <property type="entry name" value="NAD(P)-binding Rossmann-fold domains"/>
    <property type="match status" value="1"/>
</dbReference>
<organism evidence="3 4">
    <name type="scientific">Iocasia fonsfrigidae</name>
    <dbReference type="NCBI Taxonomy" id="2682810"/>
    <lineage>
        <taxon>Bacteria</taxon>
        <taxon>Bacillati</taxon>
        <taxon>Bacillota</taxon>
        <taxon>Clostridia</taxon>
        <taxon>Halanaerobiales</taxon>
        <taxon>Halanaerobiaceae</taxon>
        <taxon>Iocasia</taxon>
    </lineage>
</organism>
<dbReference type="Gene3D" id="3.30.360.10">
    <property type="entry name" value="Dihydrodipicolinate Reductase, domain 2"/>
    <property type="match status" value="1"/>
</dbReference>
<dbReference type="Proteomes" id="UP000665020">
    <property type="component" value="Chromosome"/>
</dbReference>
<dbReference type="EMBL" id="CP046640">
    <property type="protein sequence ID" value="QTL97336.1"/>
    <property type="molecule type" value="Genomic_DNA"/>
</dbReference>
<dbReference type="Pfam" id="PF01408">
    <property type="entry name" value="GFO_IDH_MocA"/>
    <property type="match status" value="1"/>
</dbReference>
<evidence type="ECO:0000259" key="2">
    <source>
        <dbReference type="Pfam" id="PF22725"/>
    </source>
</evidence>
<keyword evidence="4" id="KW-1185">Reference proteome</keyword>
<gene>
    <name evidence="3" type="ORF">GM661_04715</name>
</gene>
<dbReference type="PANTHER" id="PTHR43377:SF1">
    <property type="entry name" value="BILIVERDIN REDUCTASE A"/>
    <property type="match status" value="1"/>
</dbReference>
<protein>
    <submittedName>
        <fullName evidence="3">Gfo/Idh/MocA family oxidoreductase</fullName>
    </submittedName>
</protein>
<accession>A0A8A7K6J2</accession>
<dbReference type="RefSeq" id="WP_230868966.1">
    <property type="nucleotide sequence ID" value="NZ_CP046640.1"/>
</dbReference>